<organism evidence="2 3">
    <name type="scientific">Parabacteroides chinchillae</name>
    <dbReference type="NCBI Taxonomy" id="871327"/>
    <lineage>
        <taxon>Bacteria</taxon>
        <taxon>Pseudomonadati</taxon>
        <taxon>Bacteroidota</taxon>
        <taxon>Bacteroidia</taxon>
        <taxon>Bacteroidales</taxon>
        <taxon>Tannerellaceae</taxon>
        <taxon>Parabacteroides</taxon>
    </lineage>
</organism>
<sequence>MNTTEEYVNKLTRDLMKDTAEQPPFSLNARIMALIMGEKRAAIHKCYMKKLPSFSTILIVFIVYMAIIAGGVMLCMKEYAATDSMIRTVKHFFPLLLTISSSVSIFFFFTQLDNWLRIKESMKENLHNK</sequence>
<evidence type="ECO:0000313" key="2">
    <source>
        <dbReference type="EMBL" id="SEF89694.1"/>
    </source>
</evidence>
<protein>
    <submittedName>
        <fullName evidence="2">Uncharacterized protein</fullName>
    </submittedName>
</protein>
<keyword evidence="1" id="KW-1133">Transmembrane helix</keyword>
<feature type="transmembrane region" description="Helical" evidence="1">
    <location>
        <begin position="92"/>
        <end position="112"/>
    </location>
</feature>
<proteinExistence type="predicted"/>
<evidence type="ECO:0000313" key="3">
    <source>
        <dbReference type="Proteomes" id="UP000236725"/>
    </source>
</evidence>
<keyword evidence="3" id="KW-1185">Reference proteome</keyword>
<keyword evidence="1" id="KW-0812">Transmembrane</keyword>
<dbReference type="AlphaFoldDB" id="A0A8G2BWJ8"/>
<dbReference type="Proteomes" id="UP000236725">
    <property type="component" value="Unassembled WGS sequence"/>
</dbReference>
<evidence type="ECO:0000256" key="1">
    <source>
        <dbReference type="SAM" id="Phobius"/>
    </source>
</evidence>
<dbReference type="EMBL" id="FNVS01000009">
    <property type="protein sequence ID" value="SEF89694.1"/>
    <property type="molecule type" value="Genomic_DNA"/>
</dbReference>
<accession>A0A8G2BWJ8</accession>
<keyword evidence="1" id="KW-0472">Membrane</keyword>
<dbReference type="RefSeq" id="WP_103983392.1">
    <property type="nucleotide sequence ID" value="NZ_FNVS01000009.1"/>
</dbReference>
<feature type="transmembrane region" description="Helical" evidence="1">
    <location>
        <begin position="57"/>
        <end position="80"/>
    </location>
</feature>
<name>A0A8G2BWJ8_9BACT</name>
<reference evidence="2 3" key="1">
    <citation type="submission" date="2016-10" db="EMBL/GenBank/DDBJ databases">
        <authorList>
            <person name="Varghese N."/>
            <person name="Submissions S."/>
        </authorList>
    </citation>
    <scope>NUCLEOTIDE SEQUENCE [LARGE SCALE GENOMIC DNA]</scope>
    <source>
        <strain evidence="2 3">DSM 29073</strain>
    </source>
</reference>
<comment type="caution">
    <text evidence="2">The sequence shown here is derived from an EMBL/GenBank/DDBJ whole genome shotgun (WGS) entry which is preliminary data.</text>
</comment>
<gene>
    <name evidence="2" type="ORF">SAMN05444001_10930</name>
</gene>